<dbReference type="InterPro" id="IPR006660">
    <property type="entry name" value="Arsenate_reductase-like"/>
</dbReference>
<protein>
    <recommendedName>
        <fullName evidence="5">Arsenate reductase, glutaredoxin family</fullName>
    </recommendedName>
</protein>
<dbReference type="InterPro" id="IPR036249">
    <property type="entry name" value="Thioredoxin-like_sf"/>
</dbReference>
<comment type="similarity">
    <text evidence="1 2">Belongs to the ArsC family.</text>
</comment>
<dbReference type="Gene3D" id="3.40.30.10">
    <property type="entry name" value="Glutaredoxin"/>
    <property type="match status" value="1"/>
</dbReference>
<dbReference type="RefSeq" id="WP_344789199.1">
    <property type="nucleotide sequence ID" value="NZ_BAABCA010000006.1"/>
</dbReference>
<evidence type="ECO:0000313" key="4">
    <source>
        <dbReference type="Proteomes" id="UP001501496"/>
    </source>
</evidence>
<dbReference type="Pfam" id="PF03960">
    <property type="entry name" value="ArsC"/>
    <property type="match status" value="1"/>
</dbReference>
<dbReference type="PROSITE" id="PS51353">
    <property type="entry name" value="ARSC"/>
    <property type="match status" value="1"/>
</dbReference>
<dbReference type="EMBL" id="BAABCA010000006">
    <property type="protein sequence ID" value="GAA4238776.1"/>
    <property type="molecule type" value="Genomic_DNA"/>
</dbReference>
<sequence>MGILATENEQLILIYSKASRMGKKAFAYVKAIDKPKRLINIDKETVSKTVWLEIAELLNKDIADLFDTDAIVFKELNANKLSTDDWLKMIKQNTKLLQQPILIEGKQATIIKQLEDIYSYFETSGNGFNKSKEAIASGNHRADSY</sequence>
<name>A0ABP8CFV6_9FLAO</name>
<evidence type="ECO:0000256" key="2">
    <source>
        <dbReference type="PROSITE-ProRule" id="PRU01282"/>
    </source>
</evidence>
<evidence type="ECO:0000313" key="3">
    <source>
        <dbReference type="EMBL" id="GAA4238776.1"/>
    </source>
</evidence>
<evidence type="ECO:0000256" key="1">
    <source>
        <dbReference type="ARBA" id="ARBA00007198"/>
    </source>
</evidence>
<dbReference type="SUPFAM" id="SSF52833">
    <property type="entry name" value="Thioredoxin-like"/>
    <property type="match status" value="1"/>
</dbReference>
<proteinExistence type="inferred from homology"/>
<accession>A0ABP8CFV6</accession>
<comment type="caution">
    <text evidence="3">The sequence shown here is derived from an EMBL/GenBank/DDBJ whole genome shotgun (WGS) entry which is preliminary data.</text>
</comment>
<organism evidence="3 4">
    <name type="scientific">Postechiella marina</name>
    <dbReference type="NCBI Taxonomy" id="943941"/>
    <lineage>
        <taxon>Bacteria</taxon>
        <taxon>Pseudomonadati</taxon>
        <taxon>Bacteroidota</taxon>
        <taxon>Flavobacteriia</taxon>
        <taxon>Flavobacteriales</taxon>
        <taxon>Flavobacteriaceae</taxon>
        <taxon>Postechiella</taxon>
    </lineage>
</organism>
<keyword evidence="4" id="KW-1185">Reference proteome</keyword>
<gene>
    <name evidence="3" type="ORF">GCM10022291_30580</name>
</gene>
<evidence type="ECO:0008006" key="5">
    <source>
        <dbReference type="Google" id="ProtNLM"/>
    </source>
</evidence>
<reference evidence="4" key="1">
    <citation type="journal article" date="2019" name="Int. J. Syst. Evol. Microbiol.">
        <title>The Global Catalogue of Microorganisms (GCM) 10K type strain sequencing project: providing services to taxonomists for standard genome sequencing and annotation.</title>
        <authorList>
            <consortium name="The Broad Institute Genomics Platform"/>
            <consortium name="The Broad Institute Genome Sequencing Center for Infectious Disease"/>
            <person name="Wu L."/>
            <person name="Ma J."/>
        </authorList>
    </citation>
    <scope>NUCLEOTIDE SEQUENCE [LARGE SCALE GENOMIC DNA]</scope>
    <source>
        <strain evidence="4">JCM 17630</strain>
    </source>
</reference>
<dbReference type="Proteomes" id="UP001501496">
    <property type="component" value="Unassembled WGS sequence"/>
</dbReference>